<dbReference type="eggNOG" id="COG0706">
    <property type="taxonomic scope" value="Bacteria"/>
</dbReference>
<keyword evidence="5 13" id="KW-1003">Cell membrane</keyword>
<comment type="subcellular location">
    <subcellularLocation>
        <location evidence="1">Cell inner membrane</location>
        <topology evidence="1">Multi-pass membrane protein</topology>
    </subcellularLocation>
    <subcellularLocation>
        <location evidence="13">Cell membrane</location>
        <topology evidence="13">Multi-pass membrane protein</topology>
    </subcellularLocation>
</comment>
<dbReference type="PRINTS" id="PR00701">
    <property type="entry name" value="60KDINNERMP"/>
</dbReference>
<evidence type="ECO:0000256" key="7">
    <source>
        <dbReference type="ARBA" id="ARBA00022927"/>
    </source>
</evidence>
<evidence type="ECO:0000256" key="6">
    <source>
        <dbReference type="ARBA" id="ARBA00022692"/>
    </source>
</evidence>
<dbReference type="Pfam" id="PF02096">
    <property type="entry name" value="60KD_IMP"/>
    <property type="match status" value="1"/>
</dbReference>
<accession>A0A096BA95</accession>
<feature type="domain" description="Membrane insertase YidC/Oxa/ALB C-terminal" evidence="15">
    <location>
        <begin position="364"/>
        <end position="542"/>
    </location>
</feature>
<keyword evidence="4 13" id="KW-0813">Transport</keyword>
<evidence type="ECO:0000313" key="17">
    <source>
        <dbReference type="EMBL" id="KGF30119.1"/>
    </source>
</evidence>
<evidence type="ECO:0000256" key="14">
    <source>
        <dbReference type="SAM" id="MobiDB-lite"/>
    </source>
</evidence>
<comment type="similarity">
    <text evidence="2 13">Belongs to the OXA1/ALB3/YidC family. Type 1 subfamily.</text>
</comment>
<evidence type="ECO:0000313" key="18">
    <source>
        <dbReference type="Proteomes" id="UP000029629"/>
    </source>
</evidence>
<dbReference type="InterPro" id="IPR001708">
    <property type="entry name" value="YidC/ALB3/OXA1/COX18"/>
</dbReference>
<evidence type="ECO:0000256" key="9">
    <source>
        <dbReference type="ARBA" id="ARBA00023136"/>
    </source>
</evidence>
<evidence type="ECO:0000256" key="3">
    <source>
        <dbReference type="ARBA" id="ARBA00015325"/>
    </source>
</evidence>
<dbReference type="GO" id="GO:0032977">
    <property type="term" value="F:membrane insertase activity"/>
    <property type="evidence" value="ECO:0007669"/>
    <property type="project" value="InterPro"/>
</dbReference>
<dbReference type="EMBL" id="JRNI01000030">
    <property type="protein sequence ID" value="KGF30119.1"/>
    <property type="molecule type" value="Genomic_DNA"/>
</dbReference>
<keyword evidence="18" id="KW-1185">Reference proteome</keyword>
<dbReference type="Gene3D" id="2.70.98.90">
    <property type="match status" value="1"/>
</dbReference>
<feature type="transmembrane region" description="Helical" evidence="13">
    <location>
        <begin position="503"/>
        <end position="528"/>
    </location>
</feature>
<feature type="transmembrane region" description="Helical" evidence="13">
    <location>
        <begin position="356"/>
        <end position="382"/>
    </location>
</feature>
<comment type="subunit">
    <text evidence="13">Interacts with the Sec translocase complex via SecD. Specifically interacts with transmembrane segments of nascent integral membrane proteins during membrane integration.</text>
</comment>
<reference evidence="17 18" key="1">
    <citation type="submission" date="2014-07" db="EMBL/GenBank/DDBJ databases">
        <authorList>
            <person name="McCorrison J."/>
            <person name="Sanka R."/>
            <person name="Torralba M."/>
            <person name="Gillis M."/>
            <person name="Haft D.H."/>
            <person name="Methe B."/>
            <person name="Sutton G."/>
            <person name="Nelson K.E."/>
        </authorList>
    </citation>
    <scope>NUCLEOTIDE SEQUENCE [LARGE SCALE GENOMIC DNA]</scope>
    <source>
        <strain evidence="17 18">DNF00040</strain>
    </source>
</reference>
<evidence type="ECO:0000259" key="15">
    <source>
        <dbReference type="Pfam" id="PF02096"/>
    </source>
</evidence>
<dbReference type="CDD" id="cd20070">
    <property type="entry name" value="5TM_YidC_Alb3"/>
    <property type="match status" value="1"/>
</dbReference>
<keyword evidence="7 13" id="KW-0653">Protein transport</keyword>
<dbReference type="InterPro" id="IPR038221">
    <property type="entry name" value="YidC_periplasmic_sf"/>
</dbReference>
<gene>
    <name evidence="13" type="primary">yidC</name>
    <name evidence="17" type="ORF">HMPREF2130_07975</name>
</gene>
<protein>
    <recommendedName>
        <fullName evidence="3 13">Membrane protein insertase YidC</fullName>
    </recommendedName>
    <alternativeName>
        <fullName evidence="12 13">Foldase YidC</fullName>
    </alternativeName>
    <alternativeName>
        <fullName evidence="11 13">Membrane integrase YidC</fullName>
    </alternativeName>
    <alternativeName>
        <fullName evidence="13">Membrane protein YidC</fullName>
    </alternativeName>
</protein>
<dbReference type="GO" id="GO:0005886">
    <property type="term" value="C:plasma membrane"/>
    <property type="evidence" value="ECO:0007669"/>
    <property type="project" value="UniProtKB-SubCell"/>
</dbReference>
<dbReference type="PRINTS" id="PR01900">
    <property type="entry name" value="YIDCPROTEIN"/>
</dbReference>
<evidence type="ECO:0000256" key="8">
    <source>
        <dbReference type="ARBA" id="ARBA00022989"/>
    </source>
</evidence>
<comment type="function">
    <text evidence="13">Required for the insertion and/or proper folding and/or complex formation of integral membrane proteins into the membrane. Involved in integration of membrane proteins that insert both dependently and independently of the Sec translocase complex, as well as at least some lipoproteins. Aids folding of multispanning membrane proteins.</text>
</comment>
<evidence type="ECO:0000256" key="5">
    <source>
        <dbReference type="ARBA" id="ARBA00022475"/>
    </source>
</evidence>
<evidence type="ECO:0000256" key="11">
    <source>
        <dbReference type="ARBA" id="ARBA00033245"/>
    </source>
</evidence>
<dbReference type="GO" id="GO:0051205">
    <property type="term" value="P:protein insertion into membrane"/>
    <property type="evidence" value="ECO:0007669"/>
    <property type="project" value="TreeGrafter"/>
</dbReference>
<dbReference type="NCBIfam" id="NF002353">
    <property type="entry name" value="PRK01318.1-4"/>
    <property type="match status" value="1"/>
</dbReference>
<sequence>MDTRRSILWMIFVFSLFMIWNNWMSYRNPPLPQPTEQQLQDARQPDLATPTPIPSASGTNGTQQLTPMADSAATAGQEIINVRTDLFNLSFDTKGAQIVGAELYLSRPEDPDAVHNFVLLENGENTYTVQSGLIGDAGKNYPNQNTIFRMVSNETEMSGDTLAVVFEAESDGLKLTRTYTFHRGSFKIDVNDSVSNISAEPQTPSLYLQITRDNHDAPGGTYFYKTFSGFAMYTDQNRFEKISFSDIDKNNLSHASHTNDGWISFIQHFFVTAWVPEEGKERHYNIRKIASNLYAISAIEPLGTIQPEATVSSNSVLWVGPQAQEQLSEISTGLDLVVDYGWLTIIAKPMFKFMTWLYSFIGNWGWTIVVLTIIIKIILYPLSAASYRSMARMKNVGPRMQAIKEQYGDDRQKVNQAMMELYRTEKINPLGGCLPILLQIPIFLTLYRVILASVELRGAPWILWIQDLAVADPYFILPAIMTATMFLQFKLNPTPPDPMQARIMMIMPLVFGAMMFMFPAGLVLYWVVNNILSIMQQQYITRRLARASNDSKM</sequence>
<dbReference type="InterPro" id="IPR019998">
    <property type="entry name" value="Membr_insert_YidC"/>
</dbReference>
<dbReference type="GO" id="GO:0015031">
    <property type="term" value="P:protein transport"/>
    <property type="evidence" value="ECO:0007669"/>
    <property type="project" value="UniProtKB-KW"/>
</dbReference>
<keyword evidence="8 13" id="KW-1133">Transmembrane helix</keyword>
<dbReference type="NCBIfam" id="TIGR03592">
    <property type="entry name" value="yidC_oxa1_cterm"/>
    <property type="match status" value="1"/>
</dbReference>
<dbReference type="RefSeq" id="WP_036559798.1">
    <property type="nucleotide sequence ID" value="NZ_JRNI01000030.1"/>
</dbReference>
<dbReference type="InterPro" id="IPR047196">
    <property type="entry name" value="YidC_ALB_C"/>
</dbReference>
<dbReference type="CDD" id="cd19961">
    <property type="entry name" value="EcYidC-like_peri"/>
    <property type="match status" value="1"/>
</dbReference>
<dbReference type="HAMAP" id="MF_01810">
    <property type="entry name" value="YidC_type1"/>
    <property type="match status" value="1"/>
</dbReference>
<keyword evidence="10 13" id="KW-0143">Chaperone</keyword>
<feature type="region of interest" description="Disordered" evidence="14">
    <location>
        <begin position="31"/>
        <end position="66"/>
    </location>
</feature>
<feature type="transmembrane region" description="Helical" evidence="13">
    <location>
        <begin position="7"/>
        <end position="26"/>
    </location>
</feature>
<dbReference type="NCBIfam" id="TIGR03593">
    <property type="entry name" value="yidC_nterm"/>
    <property type="match status" value="1"/>
</dbReference>
<name>A0A096BA95_9BURK</name>
<evidence type="ECO:0000256" key="2">
    <source>
        <dbReference type="ARBA" id="ARBA00010527"/>
    </source>
</evidence>
<dbReference type="Pfam" id="PF14849">
    <property type="entry name" value="YidC_periplas"/>
    <property type="match status" value="1"/>
</dbReference>
<dbReference type="InterPro" id="IPR028053">
    <property type="entry name" value="Membr_insert_YidC_N"/>
</dbReference>
<dbReference type="PANTHER" id="PTHR12428:SF65">
    <property type="entry name" value="CYTOCHROME C OXIDASE ASSEMBLY PROTEIN COX18, MITOCHONDRIAL"/>
    <property type="match status" value="1"/>
</dbReference>
<evidence type="ECO:0000256" key="1">
    <source>
        <dbReference type="ARBA" id="ARBA00004429"/>
    </source>
</evidence>
<dbReference type="PANTHER" id="PTHR12428">
    <property type="entry name" value="OXA1"/>
    <property type="match status" value="1"/>
</dbReference>
<dbReference type="AlphaFoldDB" id="A0A096BA95"/>
<proteinExistence type="inferred from homology"/>
<dbReference type="Proteomes" id="UP000029629">
    <property type="component" value="Unassembled WGS sequence"/>
</dbReference>
<keyword evidence="9 13" id="KW-0472">Membrane</keyword>
<evidence type="ECO:0000256" key="10">
    <source>
        <dbReference type="ARBA" id="ARBA00023186"/>
    </source>
</evidence>
<dbReference type="NCBIfam" id="NF002352">
    <property type="entry name" value="PRK01318.1-3"/>
    <property type="match status" value="1"/>
</dbReference>
<evidence type="ECO:0000256" key="12">
    <source>
        <dbReference type="ARBA" id="ARBA00033342"/>
    </source>
</evidence>
<feature type="compositionally biased region" description="Polar residues" evidence="14">
    <location>
        <begin position="54"/>
        <end position="66"/>
    </location>
</feature>
<feature type="transmembrane region" description="Helical" evidence="13">
    <location>
        <begin position="433"/>
        <end position="454"/>
    </location>
</feature>
<evidence type="ECO:0000259" key="16">
    <source>
        <dbReference type="Pfam" id="PF14849"/>
    </source>
</evidence>
<feature type="domain" description="Membrane insertase YidC N-terminal" evidence="16">
    <location>
        <begin position="80"/>
        <end position="352"/>
    </location>
</feature>
<evidence type="ECO:0000256" key="13">
    <source>
        <dbReference type="HAMAP-Rule" id="MF_01810"/>
    </source>
</evidence>
<evidence type="ECO:0000256" key="4">
    <source>
        <dbReference type="ARBA" id="ARBA00022448"/>
    </source>
</evidence>
<keyword evidence="6 13" id="KW-0812">Transmembrane</keyword>
<comment type="caution">
    <text evidence="17">The sequence shown here is derived from an EMBL/GenBank/DDBJ whole genome shotgun (WGS) entry which is preliminary data.</text>
</comment>
<dbReference type="InterPro" id="IPR028055">
    <property type="entry name" value="YidC/Oxa/ALB_C"/>
</dbReference>
<dbReference type="OrthoDB" id="9780552at2"/>
<organism evidence="17 18">
    <name type="scientific">Oligella urethralis DNF00040</name>
    <dbReference type="NCBI Taxonomy" id="1401065"/>
    <lineage>
        <taxon>Bacteria</taxon>
        <taxon>Pseudomonadati</taxon>
        <taxon>Pseudomonadota</taxon>
        <taxon>Betaproteobacteria</taxon>
        <taxon>Burkholderiales</taxon>
        <taxon>Alcaligenaceae</taxon>
        <taxon>Oligella</taxon>
    </lineage>
</organism>